<dbReference type="STRING" id="119206.AWM72_02695"/>
<dbReference type="PANTHER" id="PTHR30614">
    <property type="entry name" value="MEMBRANE COMPONENT OF AMINO ACID ABC TRANSPORTER"/>
    <property type="match status" value="1"/>
</dbReference>
<dbReference type="SUPFAM" id="SSF53850">
    <property type="entry name" value="Periplasmic binding protein-like II"/>
    <property type="match status" value="1"/>
</dbReference>
<dbReference type="SUPFAM" id="SSF161098">
    <property type="entry name" value="MetI-like"/>
    <property type="match status" value="1"/>
</dbReference>
<evidence type="ECO:0000256" key="8">
    <source>
        <dbReference type="ARBA" id="ARBA00023136"/>
    </source>
</evidence>
<dbReference type="NCBIfam" id="TIGR01726">
    <property type="entry name" value="HEQRo_perm_3TM"/>
    <property type="match status" value="1"/>
</dbReference>
<keyword evidence="10" id="KW-0732">Signal</keyword>
<dbReference type="PROSITE" id="PS50928">
    <property type="entry name" value="ABC_TM1"/>
    <property type="match status" value="1"/>
</dbReference>
<dbReference type="OrthoDB" id="9811552at2"/>
<feature type="domain" description="ABC transmembrane type-1" evidence="11">
    <location>
        <begin position="303"/>
        <end position="491"/>
    </location>
</feature>
<evidence type="ECO:0000259" key="11">
    <source>
        <dbReference type="PROSITE" id="PS50928"/>
    </source>
</evidence>
<dbReference type="Proteomes" id="UP000327148">
    <property type="component" value="Unassembled WGS sequence"/>
</dbReference>
<keyword evidence="8 9" id="KW-0472">Membrane</keyword>
<comment type="subcellular location">
    <subcellularLocation>
        <location evidence="1 9">Cell membrane</location>
        <topology evidence="1 9">Multi-pass membrane protein</topology>
    </subcellularLocation>
</comment>
<evidence type="ECO:0000256" key="5">
    <source>
        <dbReference type="ARBA" id="ARBA00022692"/>
    </source>
</evidence>
<evidence type="ECO:0000256" key="1">
    <source>
        <dbReference type="ARBA" id="ARBA00004651"/>
    </source>
</evidence>
<evidence type="ECO:0000256" key="7">
    <source>
        <dbReference type="ARBA" id="ARBA00022989"/>
    </source>
</evidence>
<dbReference type="Pfam" id="PF00528">
    <property type="entry name" value="BPD_transp_1"/>
    <property type="match status" value="1"/>
</dbReference>
<evidence type="ECO:0000256" key="4">
    <source>
        <dbReference type="ARBA" id="ARBA00022475"/>
    </source>
</evidence>
<feature type="chain" id="PRO_5039159803" evidence="10">
    <location>
        <begin position="28"/>
        <end position="501"/>
    </location>
</feature>
<dbReference type="InterPro" id="IPR010065">
    <property type="entry name" value="AA_ABC_transptr_permease_3TM"/>
</dbReference>
<feature type="transmembrane region" description="Helical" evidence="9">
    <location>
        <begin position="351"/>
        <end position="376"/>
    </location>
</feature>
<dbReference type="PANTHER" id="PTHR30614:SF20">
    <property type="entry name" value="GLUTAMINE TRANSPORT SYSTEM PERMEASE PROTEIN GLNP"/>
    <property type="match status" value="1"/>
</dbReference>
<dbReference type="Pfam" id="PF00497">
    <property type="entry name" value="SBP_bac_3"/>
    <property type="match status" value="1"/>
</dbReference>
<dbReference type="GO" id="GO:0043190">
    <property type="term" value="C:ATP-binding cassette (ABC) transporter complex"/>
    <property type="evidence" value="ECO:0007669"/>
    <property type="project" value="InterPro"/>
</dbReference>
<evidence type="ECO:0000256" key="2">
    <source>
        <dbReference type="ARBA" id="ARBA00010072"/>
    </source>
</evidence>
<proteinExistence type="inferred from homology"/>
<keyword evidence="4" id="KW-1003">Cell membrane</keyword>
<dbReference type="InterPro" id="IPR000515">
    <property type="entry name" value="MetI-like"/>
</dbReference>
<evidence type="ECO:0000256" key="3">
    <source>
        <dbReference type="ARBA" id="ARBA00022448"/>
    </source>
</evidence>
<sequence>MKDTYYWLKWSLKVCLALVLLMGPVFAQEVSPVQASESQSSTVADDALLQEIKERGVIRMGVNPHYPPFEFLTRENGQNKTVGVDVSLGEKIAEDLGVKLEVVNMEFTSLMSSLEAGNIDMIISGMTYTEERDKSVDFSEPYENDRQAIMFRKEDEGKIKNKDSFTDQMTIGVQQATYQEDLAKEFMPQAKLLTMQRVPDLLGALTTKQIDGILVDELVAYSHANAQSDIAYVDAGLPSGDKDGKAVVIPERQPSLQKAINQTVAEVKDQHLVEKWADDLAPLLIEGESINWLSYWPFYWDGIKLTFVISAVAIICGLILGAILALMRLSNIAILSSLATAYVEFLRGTPLMIQVLFIFLGIGGLLGIGPLAAGLIAVSLNSGAYICEIIRGGLQSVPKGQMEAARSLGLSYGTTMKKVIFPQSLRAIWPSLGNEFITLIKESSIVSTIGVAELTFQTRAVTSQTYQGIIPLLISMVIYFILTFALSNLLNYYEKKMQAKY</sequence>
<evidence type="ECO:0000313" key="13">
    <source>
        <dbReference type="Proteomes" id="UP000327148"/>
    </source>
</evidence>
<dbReference type="GO" id="GO:0006865">
    <property type="term" value="P:amino acid transport"/>
    <property type="evidence" value="ECO:0007669"/>
    <property type="project" value="UniProtKB-KW"/>
</dbReference>
<evidence type="ECO:0000256" key="10">
    <source>
        <dbReference type="SAM" id="SignalP"/>
    </source>
</evidence>
<evidence type="ECO:0000313" key="12">
    <source>
        <dbReference type="EMBL" id="KAA9300550.1"/>
    </source>
</evidence>
<dbReference type="SMART" id="SM00062">
    <property type="entry name" value="PBPb"/>
    <property type="match status" value="1"/>
</dbReference>
<feature type="transmembrane region" description="Helical" evidence="9">
    <location>
        <begin position="307"/>
        <end position="330"/>
    </location>
</feature>
<dbReference type="InterPro" id="IPR035906">
    <property type="entry name" value="MetI-like_sf"/>
</dbReference>
<dbReference type="CDD" id="cd06261">
    <property type="entry name" value="TM_PBP2"/>
    <property type="match status" value="1"/>
</dbReference>
<accession>A0A5N1GPB7</accession>
<dbReference type="InterPro" id="IPR001638">
    <property type="entry name" value="Solute-binding_3/MltF_N"/>
</dbReference>
<evidence type="ECO:0000256" key="6">
    <source>
        <dbReference type="ARBA" id="ARBA00022970"/>
    </source>
</evidence>
<dbReference type="EMBL" id="VYWO01000004">
    <property type="protein sequence ID" value="KAA9300550.1"/>
    <property type="molecule type" value="Genomic_DNA"/>
</dbReference>
<keyword evidence="6" id="KW-0029">Amino-acid transport</keyword>
<evidence type="ECO:0000256" key="9">
    <source>
        <dbReference type="RuleBase" id="RU363032"/>
    </source>
</evidence>
<dbReference type="Gene3D" id="1.10.3720.10">
    <property type="entry name" value="MetI-like"/>
    <property type="match status" value="1"/>
</dbReference>
<keyword evidence="7 9" id="KW-1133">Transmembrane helix</keyword>
<gene>
    <name evidence="12" type="ORF">F6I03_07010</name>
</gene>
<feature type="signal peptide" evidence="10">
    <location>
        <begin position="1"/>
        <end position="27"/>
    </location>
</feature>
<keyword evidence="3 9" id="KW-0813">Transport</keyword>
<organism evidence="12 13">
    <name type="scientific">Aerococcus sanguinicola</name>
    <dbReference type="NCBI Taxonomy" id="119206"/>
    <lineage>
        <taxon>Bacteria</taxon>
        <taxon>Bacillati</taxon>
        <taxon>Bacillota</taxon>
        <taxon>Bacilli</taxon>
        <taxon>Lactobacillales</taxon>
        <taxon>Aerococcaceae</taxon>
        <taxon>Aerococcus</taxon>
    </lineage>
</organism>
<comment type="similarity">
    <text evidence="2">Belongs to the binding-protein-dependent transport system permease family. HisMQ subfamily.</text>
</comment>
<reference evidence="12 13" key="1">
    <citation type="submission" date="2019-09" db="EMBL/GenBank/DDBJ databases">
        <title>Draft genome sequence assemblies of isolates from the urinary tract.</title>
        <authorList>
            <person name="Mores C.R."/>
            <person name="Putonti C."/>
            <person name="Wolfe A.J."/>
        </authorList>
    </citation>
    <scope>NUCLEOTIDE SEQUENCE [LARGE SCALE GENOMIC DNA]</scope>
    <source>
        <strain evidence="12 13">UMB623</strain>
    </source>
</reference>
<dbReference type="AlphaFoldDB" id="A0A5N1GPB7"/>
<comment type="caution">
    <text evidence="12">The sequence shown here is derived from an EMBL/GenBank/DDBJ whole genome shotgun (WGS) entry which is preliminary data.</text>
</comment>
<keyword evidence="5 9" id="KW-0812">Transmembrane</keyword>
<name>A0A5N1GPB7_9LACT</name>
<protein>
    <submittedName>
        <fullName evidence="12">ABC transporter substrate-binding protein/permease</fullName>
    </submittedName>
</protein>
<dbReference type="Gene3D" id="3.40.190.10">
    <property type="entry name" value="Periplasmic binding protein-like II"/>
    <property type="match status" value="2"/>
</dbReference>
<dbReference type="FunFam" id="1.10.3720.10:FF:000033">
    <property type="entry name" value="Polar amino acid ABC transporter permease"/>
    <property type="match status" value="1"/>
</dbReference>
<dbReference type="RefSeq" id="WP_070431413.1">
    <property type="nucleotide sequence ID" value="NZ_VYWO01000004.1"/>
</dbReference>
<dbReference type="InterPro" id="IPR043429">
    <property type="entry name" value="ArtM/GltK/GlnP/TcyL/YhdX-like"/>
</dbReference>
<feature type="transmembrane region" description="Helical" evidence="9">
    <location>
        <begin position="469"/>
        <end position="493"/>
    </location>
</feature>
<dbReference type="GO" id="GO:0022857">
    <property type="term" value="F:transmembrane transporter activity"/>
    <property type="evidence" value="ECO:0007669"/>
    <property type="project" value="InterPro"/>
</dbReference>